<dbReference type="AlphaFoldDB" id="A0A9W9HTM2"/>
<dbReference type="PANTHER" id="PTHR40788:SF2">
    <property type="entry name" value="CLR5 DOMAIN-CONTAINING PROTEIN"/>
    <property type="match status" value="1"/>
</dbReference>
<comment type="caution">
    <text evidence="1">The sequence shown here is derived from an EMBL/GenBank/DDBJ whole genome shotgun (WGS) entry which is preliminary data.</text>
</comment>
<evidence type="ECO:0000313" key="2">
    <source>
        <dbReference type="Proteomes" id="UP001146351"/>
    </source>
</evidence>
<gene>
    <name evidence="1" type="ORF">N7492_009271</name>
</gene>
<dbReference type="OrthoDB" id="2922289at2759"/>
<keyword evidence="2" id="KW-1185">Reference proteome</keyword>
<dbReference type="Proteomes" id="UP001146351">
    <property type="component" value="Unassembled WGS sequence"/>
</dbReference>
<accession>A0A9W9HTM2</accession>
<evidence type="ECO:0000313" key="1">
    <source>
        <dbReference type="EMBL" id="KAJ5156468.1"/>
    </source>
</evidence>
<proteinExistence type="predicted"/>
<organism evidence="1 2">
    <name type="scientific">Penicillium capsulatum</name>
    <dbReference type="NCBI Taxonomy" id="69766"/>
    <lineage>
        <taxon>Eukaryota</taxon>
        <taxon>Fungi</taxon>
        <taxon>Dikarya</taxon>
        <taxon>Ascomycota</taxon>
        <taxon>Pezizomycotina</taxon>
        <taxon>Eurotiomycetes</taxon>
        <taxon>Eurotiomycetidae</taxon>
        <taxon>Eurotiales</taxon>
        <taxon>Aspergillaceae</taxon>
        <taxon>Penicillium</taxon>
    </lineage>
</organism>
<reference evidence="1" key="2">
    <citation type="journal article" date="2023" name="IMA Fungus">
        <title>Comparative genomic study of the Penicillium genus elucidates a diverse pangenome and 15 lateral gene transfer events.</title>
        <authorList>
            <person name="Petersen C."/>
            <person name="Sorensen T."/>
            <person name="Nielsen M.R."/>
            <person name="Sondergaard T.E."/>
            <person name="Sorensen J.L."/>
            <person name="Fitzpatrick D.A."/>
            <person name="Frisvad J.C."/>
            <person name="Nielsen K.L."/>
        </authorList>
    </citation>
    <scope>NUCLEOTIDE SEQUENCE</scope>
    <source>
        <strain evidence="1">IBT 21917</strain>
    </source>
</reference>
<name>A0A9W9HTM2_9EURO</name>
<sequence>MGPNLENALAECKGELKADYAQRGKPWSQILGALPEKGLSMRAAKLVDPASGRFTYPVHRRRSKENVDALRAAEGNLDARWAAIDQLVNAKAGALRTHSSAHSRPTIGPSICHSQNSVDSQPTFPVDARALKVFRSIFFYPATTFTPGEIPWNDFLHSMAFVGFAAMKLDGSVWQFQPTKLDVERSIQFHEPHLRGELPLPLRGALGEDSAGLTVGLEGYLSSKRNEATWA</sequence>
<reference evidence="1" key="1">
    <citation type="submission" date="2022-11" db="EMBL/GenBank/DDBJ databases">
        <authorList>
            <person name="Petersen C."/>
        </authorList>
    </citation>
    <scope>NUCLEOTIDE SEQUENCE</scope>
    <source>
        <strain evidence="1">IBT 21917</strain>
    </source>
</reference>
<dbReference type="PANTHER" id="PTHR40788">
    <property type="entry name" value="CLR5 DOMAIN-CONTAINING PROTEIN-RELATED"/>
    <property type="match status" value="1"/>
</dbReference>
<dbReference type="EMBL" id="JAPQKO010000006">
    <property type="protein sequence ID" value="KAJ5156468.1"/>
    <property type="molecule type" value="Genomic_DNA"/>
</dbReference>
<protein>
    <submittedName>
        <fullName evidence="1">Uncharacterized protein</fullName>
    </submittedName>
</protein>